<organism evidence="8 9">
    <name type="scientific">Neomesorhizobium albiziae</name>
    <dbReference type="NCBI Taxonomy" id="335020"/>
    <lineage>
        <taxon>Bacteria</taxon>
        <taxon>Pseudomonadati</taxon>
        <taxon>Pseudomonadota</taxon>
        <taxon>Alphaproteobacteria</taxon>
        <taxon>Hyphomicrobiales</taxon>
        <taxon>Phyllobacteriaceae</taxon>
        <taxon>Neomesorhizobium</taxon>
    </lineage>
</organism>
<dbReference type="PANTHER" id="PTHR30126:SF5">
    <property type="entry name" value="HTH-TYPE TRANSCRIPTIONAL ACTIVATOR CMPR"/>
    <property type="match status" value="1"/>
</dbReference>
<accession>A0A1I3VL71</accession>
<dbReference type="Pfam" id="PF03466">
    <property type="entry name" value="LysR_substrate"/>
    <property type="match status" value="1"/>
</dbReference>
<dbReference type="Gene3D" id="3.40.190.10">
    <property type="entry name" value="Periplasmic binding protein-like II"/>
    <property type="match status" value="2"/>
</dbReference>
<dbReference type="GO" id="GO:0000976">
    <property type="term" value="F:transcription cis-regulatory region binding"/>
    <property type="evidence" value="ECO:0007669"/>
    <property type="project" value="TreeGrafter"/>
</dbReference>
<proteinExistence type="inferred from homology"/>
<evidence type="ECO:0000256" key="4">
    <source>
        <dbReference type="ARBA" id="ARBA00023163"/>
    </source>
</evidence>
<comment type="similarity">
    <text evidence="1">Belongs to the LysR transcriptional regulatory family.</text>
</comment>
<dbReference type="CDD" id="cd08419">
    <property type="entry name" value="PBP2_CbbR_RubisCO_like"/>
    <property type="match status" value="1"/>
</dbReference>
<dbReference type="RefSeq" id="WP_149757991.1">
    <property type="nucleotide sequence ID" value="NZ_BSPE01000002.1"/>
</dbReference>
<dbReference type="Proteomes" id="UP000323300">
    <property type="component" value="Unassembled WGS sequence"/>
</dbReference>
<keyword evidence="3 8" id="KW-0238">DNA-binding</keyword>
<dbReference type="Pfam" id="PF00126">
    <property type="entry name" value="HTH_1"/>
    <property type="match status" value="1"/>
</dbReference>
<reference evidence="8 9" key="1">
    <citation type="submission" date="2016-10" db="EMBL/GenBank/DDBJ databases">
        <authorList>
            <person name="Varghese N."/>
            <person name="Submissions S."/>
        </authorList>
    </citation>
    <scope>NUCLEOTIDE SEQUENCE [LARGE SCALE GENOMIC DNA]</scope>
    <source>
        <strain evidence="8 9">DSM 21822</strain>
    </source>
</reference>
<dbReference type="InterPro" id="IPR036388">
    <property type="entry name" value="WH-like_DNA-bd_sf"/>
</dbReference>
<evidence type="ECO:0000259" key="7">
    <source>
        <dbReference type="PROSITE" id="PS50931"/>
    </source>
</evidence>
<name>A0A1I3VL71_9HYPH</name>
<evidence type="ECO:0000256" key="5">
    <source>
        <dbReference type="ARBA" id="ARBA00039279"/>
    </source>
</evidence>
<dbReference type="InterPro" id="IPR036390">
    <property type="entry name" value="WH_DNA-bd_sf"/>
</dbReference>
<evidence type="ECO:0000256" key="1">
    <source>
        <dbReference type="ARBA" id="ARBA00009437"/>
    </source>
</evidence>
<dbReference type="AlphaFoldDB" id="A0A1I3VL71"/>
<protein>
    <recommendedName>
        <fullName evidence="5">HTH-type transcriptional regulator CbbR</fullName>
    </recommendedName>
    <alternativeName>
        <fullName evidence="6">RuBisCO operon transcriptional regulator</fullName>
    </alternativeName>
</protein>
<evidence type="ECO:0000256" key="3">
    <source>
        <dbReference type="ARBA" id="ARBA00023125"/>
    </source>
</evidence>
<dbReference type="InterPro" id="IPR005119">
    <property type="entry name" value="LysR_subst-bd"/>
</dbReference>
<dbReference type="SUPFAM" id="SSF46785">
    <property type="entry name" value="Winged helix' DNA-binding domain"/>
    <property type="match status" value="1"/>
</dbReference>
<gene>
    <name evidence="8" type="ORF">SAMN04488498_101548</name>
</gene>
<keyword evidence="4" id="KW-0804">Transcription</keyword>
<evidence type="ECO:0000256" key="2">
    <source>
        <dbReference type="ARBA" id="ARBA00023015"/>
    </source>
</evidence>
<dbReference type="InterPro" id="IPR000847">
    <property type="entry name" value="LysR_HTH_N"/>
</dbReference>
<dbReference type="SUPFAM" id="SSF53850">
    <property type="entry name" value="Periplasmic binding protein-like II"/>
    <property type="match status" value="1"/>
</dbReference>
<keyword evidence="2" id="KW-0805">Transcription regulation</keyword>
<dbReference type="GO" id="GO:0003700">
    <property type="term" value="F:DNA-binding transcription factor activity"/>
    <property type="evidence" value="ECO:0007669"/>
    <property type="project" value="InterPro"/>
</dbReference>
<evidence type="ECO:0000313" key="9">
    <source>
        <dbReference type="Proteomes" id="UP000323300"/>
    </source>
</evidence>
<dbReference type="PANTHER" id="PTHR30126">
    <property type="entry name" value="HTH-TYPE TRANSCRIPTIONAL REGULATOR"/>
    <property type="match status" value="1"/>
</dbReference>
<dbReference type="EMBL" id="FOSL01000001">
    <property type="protein sequence ID" value="SFJ95940.1"/>
    <property type="molecule type" value="Genomic_DNA"/>
</dbReference>
<evidence type="ECO:0000313" key="8">
    <source>
        <dbReference type="EMBL" id="SFJ95940.1"/>
    </source>
</evidence>
<feature type="domain" description="HTH lysR-type" evidence="7">
    <location>
        <begin position="4"/>
        <end position="61"/>
    </location>
</feature>
<keyword evidence="9" id="KW-1185">Reference proteome</keyword>
<sequence>MRNITFRQLKAVQAIIEHGKIVNAAKVLGLSPPAVTIQLRQAEEEVGLTLFDRTADGMRPTAAGLAFVDAAQAIEERLRLLQDQMDAIKGVRTGSLRLGVVSTAKYFAPRLMAAFMKDYPDIAMRLIVGNRAETIASLKNHDVDISLMGRPTKDVPVRASAFGDHPLVIVAPPDHPLAKARDISKERIAEENFLIREPGSGTRISLEIFLSELPGRLDDPGVEMGSNETIKQAVMAGLGIAFISAHTIASEVESGRLVILDVVGMPIRRQWFAVMRTDRAISPAMATFHDFLMRKGAMYLPLFGKLYPEEKAIGSRQ</sequence>
<dbReference type="OrthoDB" id="7840053at2"/>
<evidence type="ECO:0000256" key="6">
    <source>
        <dbReference type="ARBA" id="ARBA00043141"/>
    </source>
</evidence>
<dbReference type="PROSITE" id="PS50931">
    <property type="entry name" value="HTH_LYSR"/>
    <property type="match status" value="1"/>
</dbReference>
<dbReference type="Gene3D" id="1.10.10.10">
    <property type="entry name" value="Winged helix-like DNA-binding domain superfamily/Winged helix DNA-binding domain"/>
    <property type="match status" value="1"/>
</dbReference>